<dbReference type="EMBL" id="JACNFK010000020">
    <property type="protein sequence ID" value="MBC8519319.1"/>
    <property type="molecule type" value="Genomic_DNA"/>
</dbReference>
<proteinExistence type="predicted"/>
<accession>A0A8J6P398</accession>
<dbReference type="InterPro" id="IPR007410">
    <property type="entry name" value="LpqE-like"/>
</dbReference>
<protein>
    <submittedName>
        <fullName evidence="2">Copper chaperone PCu(A)C</fullName>
    </submittedName>
</protein>
<dbReference type="InterPro" id="IPR058248">
    <property type="entry name" value="Lxx211020-like"/>
</dbReference>
<dbReference type="InterPro" id="IPR036182">
    <property type="entry name" value="PCuAC_sf"/>
</dbReference>
<name>A0A8J6P398_9GAMM</name>
<evidence type="ECO:0000313" key="2">
    <source>
        <dbReference type="EMBL" id="MBC8519319.1"/>
    </source>
</evidence>
<evidence type="ECO:0000256" key="1">
    <source>
        <dbReference type="SAM" id="SignalP"/>
    </source>
</evidence>
<dbReference type="Proteomes" id="UP000654401">
    <property type="component" value="Unassembled WGS sequence"/>
</dbReference>
<evidence type="ECO:0000313" key="3">
    <source>
        <dbReference type="Proteomes" id="UP000654401"/>
    </source>
</evidence>
<organism evidence="2 3">
    <name type="scientific">Candidatus Thiopontia autotrophica</name>
    <dbReference type="NCBI Taxonomy" id="2841688"/>
    <lineage>
        <taxon>Bacteria</taxon>
        <taxon>Pseudomonadati</taxon>
        <taxon>Pseudomonadota</taxon>
        <taxon>Gammaproteobacteria</taxon>
        <taxon>Candidatus Thiopontia</taxon>
    </lineage>
</organism>
<dbReference type="Pfam" id="PF04314">
    <property type="entry name" value="PCuAC"/>
    <property type="match status" value="1"/>
</dbReference>
<feature type="signal peptide" evidence="1">
    <location>
        <begin position="1"/>
        <end position="23"/>
    </location>
</feature>
<gene>
    <name evidence="2" type="ORF">H8D24_02795</name>
</gene>
<dbReference type="PANTHER" id="PTHR36302:SF1">
    <property type="entry name" value="COPPER CHAPERONE PCU(A)C"/>
    <property type="match status" value="1"/>
</dbReference>
<reference evidence="2 3" key="1">
    <citation type="submission" date="2020-08" db="EMBL/GenBank/DDBJ databases">
        <title>Bridging the membrane lipid divide: bacteria of the FCB group superphylum have the potential to synthesize archaeal ether lipids.</title>
        <authorList>
            <person name="Villanueva L."/>
            <person name="Von Meijenfeldt F.A.B."/>
            <person name="Westbye A.B."/>
            <person name="Yadav S."/>
            <person name="Hopmans E.C."/>
            <person name="Dutilh B.E."/>
            <person name="Sinninghe Damste J.S."/>
        </authorList>
    </citation>
    <scope>NUCLEOTIDE SEQUENCE [LARGE SCALE GENOMIC DNA]</scope>
    <source>
        <strain evidence="2">NIOZ-UU100</strain>
    </source>
</reference>
<feature type="chain" id="PRO_5035305269" evidence="1">
    <location>
        <begin position="24"/>
        <end position="158"/>
    </location>
</feature>
<keyword evidence="1" id="KW-0732">Signal</keyword>
<sequence length="158" mass="17063">MKIRFLRAVAALFLFGSFSAVFADGVMVSDPWVRAAPPNAPALAAFMTLENHGGADVALVEVRGPAELGRVEMHRTSMADGMMKMVQQQNIPVAAHSSTVLKPGSWHIMMIGPKKVPSAGEQVRLTLVFSDGSEQMVMAGVRRGGMMMKDGGHQMMRH</sequence>
<dbReference type="PANTHER" id="PTHR36302">
    <property type="entry name" value="BLR7088 PROTEIN"/>
    <property type="match status" value="1"/>
</dbReference>
<comment type="caution">
    <text evidence="2">The sequence shown here is derived from an EMBL/GenBank/DDBJ whole genome shotgun (WGS) entry which is preliminary data.</text>
</comment>
<dbReference type="Gene3D" id="2.60.40.1890">
    <property type="entry name" value="PCu(A)C copper chaperone"/>
    <property type="match status" value="1"/>
</dbReference>
<dbReference type="SUPFAM" id="SSF110087">
    <property type="entry name" value="DR1885-like metal-binding protein"/>
    <property type="match status" value="1"/>
</dbReference>
<dbReference type="AlphaFoldDB" id="A0A8J6P398"/>